<dbReference type="Proteomes" id="UP000184016">
    <property type="component" value="Unassembled WGS sequence"/>
</dbReference>
<dbReference type="EMBL" id="FRAF01000038">
    <property type="protein sequence ID" value="SHL10011.1"/>
    <property type="molecule type" value="Genomic_DNA"/>
</dbReference>
<reference evidence="3" key="1">
    <citation type="submission" date="2016-11" db="EMBL/GenBank/DDBJ databases">
        <authorList>
            <person name="Varghese N."/>
            <person name="Submissions S."/>
        </authorList>
    </citation>
    <scope>NUCLEOTIDE SEQUENCE [LARGE SCALE GENOMIC DNA]</scope>
    <source>
        <strain evidence="3">USBA-503</strain>
    </source>
</reference>
<evidence type="ECO:0000256" key="1">
    <source>
        <dbReference type="SAM" id="Phobius"/>
    </source>
</evidence>
<feature type="transmembrane region" description="Helical" evidence="1">
    <location>
        <begin position="60"/>
        <end position="79"/>
    </location>
</feature>
<evidence type="ECO:0000313" key="3">
    <source>
        <dbReference type="Proteomes" id="UP000184016"/>
    </source>
</evidence>
<dbReference type="InterPro" id="IPR036259">
    <property type="entry name" value="MFS_trans_sf"/>
</dbReference>
<keyword evidence="1" id="KW-0812">Transmembrane</keyword>
<accession>A0A1M6XVK3</accession>
<evidence type="ECO:0000313" key="2">
    <source>
        <dbReference type="EMBL" id="SHL10011.1"/>
    </source>
</evidence>
<protein>
    <submittedName>
        <fullName evidence="2">Uncharacterized protein</fullName>
    </submittedName>
</protein>
<sequence length="121" mass="13468">MIFKTIPHITKTFMKHYKEINSKIRFQLLSKFVVSKTRFSTYPFTAIYFRDVLHYSPIKIGFLFGLPSLGSAILGLLVGSMMDFIGNELGFLCGLVIASISIEGVWTSSSLCILAVMSGMS</sequence>
<keyword evidence="1" id="KW-0472">Membrane</keyword>
<keyword evidence="3" id="KW-1185">Reference proteome</keyword>
<name>A0A1M6XVK3_9BACL</name>
<feature type="transmembrane region" description="Helical" evidence="1">
    <location>
        <begin position="91"/>
        <end position="117"/>
    </location>
</feature>
<proteinExistence type="predicted"/>
<dbReference type="Gene3D" id="1.20.1250.20">
    <property type="entry name" value="MFS general substrate transporter like domains"/>
    <property type="match status" value="1"/>
</dbReference>
<dbReference type="AlphaFoldDB" id="A0A1M6XVK3"/>
<keyword evidence="1" id="KW-1133">Transmembrane helix</keyword>
<gene>
    <name evidence="2" type="ORF">SAMN05443507_1385</name>
</gene>
<dbReference type="SUPFAM" id="SSF103473">
    <property type="entry name" value="MFS general substrate transporter"/>
    <property type="match status" value="1"/>
</dbReference>
<organism evidence="2 3">
    <name type="scientific">Alicyclobacillus tolerans</name>
    <dbReference type="NCBI Taxonomy" id="90970"/>
    <lineage>
        <taxon>Bacteria</taxon>
        <taxon>Bacillati</taxon>
        <taxon>Bacillota</taxon>
        <taxon>Bacilli</taxon>
        <taxon>Bacillales</taxon>
        <taxon>Alicyclobacillaceae</taxon>
        <taxon>Alicyclobacillus</taxon>
    </lineage>
</organism>